<keyword evidence="3 6" id="KW-0812">Transmembrane</keyword>
<evidence type="ECO:0000256" key="6">
    <source>
        <dbReference type="SAM" id="Phobius"/>
    </source>
</evidence>
<feature type="transmembrane region" description="Helical" evidence="6">
    <location>
        <begin position="123"/>
        <end position="143"/>
    </location>
</feature>
<dbReference type="InterPro" id="IPR004752">
    <property type="entry name" value="AmpG_permease/AT-1"/>
</dbReference>
<evidence type="ECO:0000256" key="3">
    <source>
        <dbReference type="ARBA" id="ARBA00022692"/>
    </source>
</evidence>
<sequence>MSDVQSNVKPLTLTTGRVIFAIAGVYVTQSLVSALSMQSLPALVRAAGGSLALAGATTLFMLPWALKFIWAPWIERWRLPPGSQERRSRMLILRGQVALAAILTIAAAIGWFGREGGFPDTQIVALFVLFMVAGTVASTIDIASDGFCVDQLTRTGYGWGNSVQVGGSYLGMMCGGGVFLMLSAASGWPVAMLMMAVLIMALSLPLWRITEPTRTATIPHVPALGYALRRKQARLGLLLVLMLNSGMRFCAASSGTAVVGSWVEHVRIGRAVQRRQYCSGHSRNAGWRIADEIHLTRQSAVDGLWRPGDRAAGGGDDAHDGAGSSAAADSPVSGHCPVHFAGLRAGLSLRHADVAFIAFAGRCRLHPLSMY</sequence>
<keyword evidence="5 6" id="KW-0472">Membrane</keyword>
<feature type="transmembrane region" description="Helical" evidence="6">
    <location>
        <begin position="163"/>
        <end position="182"/>
    </location>
</feature>
<evidence type="ECO:0000256" key="5">
    <source>
        <dbReference type="ARBA" id="ARBA00023136"/>
    </source>
</evidence>
<evidence type="ECO:0000256" key="1">
    <source>
        <dbReference type="ARBA" id="ARBA00004141"/>
    </source>
</evidence>
<keyword evidence="2" id="KW-0813">Transport</keyword>
<feature type="transmembrane region" description="Helical" evidence="6">
    <location>
        <begin position="188"/>
        <end position="207"/>
    </location>
</feature>
<feature type="transmembrane region" description="Helical" evidence="6">
    <location>
        <begin position="91"/>
        <end position="111"/>
    </location>
</feature>
<gene>
    <name evidence="7" type="primary">irp_3</name>
    <name evidence="7" type="ORF">NCTC9075_02792</name>
</gene>
<organism evidence="7 8">
    <name type="scientific">Escherichia coli</name>
    <dbReference type="NCBI Taxonomy" id="562"/>
    <lineage>
        <taxon>Bacteria</taxon>
        <taxon>Pseudomonadati</taxon>
        <taxon>Pseudomonadota</taxon>
        <taxon>Gammaproteobacteria</taxon>
        <taxon>Enterobacterales</taxon>
        <taxon>Enterobacteriaceae</taxon>
        <taxon>Escherichia</taxon>
    </lineage>
</organism>
<dbReference type="PANTHER" id="PTHR12778">
    <property type="entry name" value="SOLUTE CARRIER FAMILY 33 ACETYL-COA TRANSPORTER -RELATED"/>
    <property type="match status" value="1"/>
</dbReference>
<name>A0A377K507_ECOLX</name>
<dbReference type="InterPro" id="IPR036259">
    <property type="entry name" value="MFS_trans_sf"/>
</dbReference>
<evidence type="ECO:0000256" key="4">
    <source>
        <dbReference type="ARBA" id="ARBA00022989"/>
    </source>
</evidence>
<dbReference type="EMBL" id="UGEM01000004">
    <property type="protein sequence ID" value="STP19376.1"/>
    <property type="molecule type" value="Genomic_DNA"/>
</dbReference>
<dbReference type="SUPFAM" id="SSF103473">
    <property type="entry name" value="MFS general substrate transporter"/>
    <property type="match status" value="1"/>
</dbReference>
<dbReference type="Proteomes" id="UP000254181">
    <property type="component" value="Unassembled WGS sequence"/>
</dbReference>
<keyword evidence="4 6" id="KW-1133">Transmembrane helix</keyword>
<accession>A0A377K507</accession>
<evidence type="ECO:0000313" key="8">
    <source>
        <dbReference type="Proteomes" id="UP000254181"/>
    </source>
</evidence>
<dbReference type="PANTHER" id="PTHR12778:SF10">
    <property type="entry name" value="MAJOR FACILITATOR SUPERFAMILY DOMAIN-CONTAINING PROTEIN 3"/>
    <property type="match status" value="1"/>
</dbReference>
<proteinExistence type="predicted"/>
<comment type="subcellular location">
    <subcellularLocation>
        <location evidence="1">Membrane</location>
        <topology evidence="1">Multi-pass membrane protein</topology>
    </subcellularLocation>
</comment>
<feature type="transmembrane region" description="Helical" evidence="6">
    <location>
        <begin position="49"/>
        <end position="70"/>
    </location>
</feature>
<evidence type="ECO:0000256" key="2">
    <source>
        <dbReference type="ARBA" id="ARBA00022448"/>
    </source>
</evidence>
<dbReference type="AlphaFoldDB" id="A0A377K507"/>
<protein>
    <submittedName>
        <fullName evidence="7">Yersiniabactin-iron transporter permease YbtX</fullName>
    </submittedName>
</protein>
<evidence type="ECO:0000313" key="7">
    <source>
        <dbReference type="EMBL" id="STP19376.1"/>
    </source>
</evidence>
<reference evidence="7 8" key="1">
    <citation type="submission" date="2018-06" db="EMBL/GenBank/DDBJ databases">
        <authorList>
            <consortium name="Pathogen Informatics"/>
            <person name="Doyle S."/>
        </authorList>
    </citation>
    <scope>NUCLEOTIDE SEQUENCE [LARGE SCALE GENOMIC DNA]</scope>
    <source>
        <strain evidence="7 8">NCTC9075</strain>
    </source>
</reference>
<dbReference type="GO" id="GO:0016020">
    <property type="term" value="C:membrane"/>
    <property type="evidence" value="ECO:0007669"/>
    <property type="project" value="UniProtKB-SubCell"/>
</dbReference>
<feature type="transmembrane region" description="Helical" evidence="6">
    <location>
        <begin position="18"/>
        <end position="37"/>
    </location>
</feature>
<dbReference type="Gene3D" id="1.20.1250.20">
    <property type="entry name" value="MFS general substrate transporter like domains"/>
    <property type="match status" value="1"/>
</dbReference>